<dbReference type="OrthoDB" id="9947933at2759"/>
<reference evidence="2" key="1">
    <citation type="submission" date="2021-04" db="EMBL/GenBank/DDBJ databases">
        <authorList>
            <consortium name="Wellcome Sanger Institute Data Sharing"/>
        </authorList>
    </citation>
    <scope>NUCLEOTIDE SEQUENCE [LARGE SCALE GENOMIC DNA]</scope>
</reference>
<dbReference type="Gene3D" id="1.20.1070.10">
    <property type="entry name" value="Rhodopsin 7-helix transmembrane proteins"/>
    <property type="match status" value="1"/>
</dbReference>
<keyword evidence="1" id="KW-0472">Membrane</keyword>
<proteinExistence type="predicted"/>
<name>A0A671Z1D0_SPAAU</name>
<dbReference type="RefSeq" id="XP_030259584.1">
    <property type="nucleotide sequence ID" value="XM_030403724.1"/>
</dbReference>
<reference evidence="2" key="3">
    <citation type="submission" date="2025-09" db="UniProtKB">
        <authorList>
            <consortium name="Ensembl"/>
        </authorList>
    </citation>
    <scope>IDENTIFICATION</scope>
</reference>
<dbReference type="GO" id="GO:0043235">
    <property type="term" value="C:receptor complex"/>
    <property type="evidence" value="ECO:0007669"/>
    <property type="project" value="TreeGrafter"/>
</dbReference>
<reference evidence="2" key="2">
    <citation type="submission" date="2025-08" db="UniProtKB">
        <authorList>
            <consortium name="Ensembl"/>
        </authorList>
    </citation>
    <scope>IDENTIFICATION</scope>
</reference>
<dbReference type="AlphaFoldDB" id="A0A671Z1D0"/>
<keyword evidence="1" id="KW-0812">Transmembrane</keyword>
<dbReference type="FunCoup" id="A0A671Z1D0">
    <property type="interactions" value="878"/>
</dbReference>
<gene>
    <name evidence="2" type="primary">gpr160</name>
</gene>
<dbReference type="GO" id="GO:0005886">
    <property type="term" value="C:plasma membrane"/>
    <property type="evidence" value="ECO:0007669"/>
    <property type="project" value="TreeGrafter"/>
</dbReference>
<dbReference type="PANTHER" id="PTHR15573">
    <property type="entry name" value="G-PROTEIN COUPLED RECEPTOR 160-RELATED"/>
    <property type="match status" value="1"/>
</dbReference>
<dbReference type="PANTHER" id="PTHR15573:SF0">
    <property type="entry name" value="G-PROTEIN COUPLED RECEPTOR 160-RELATED"/>
    <property type="match status" value="1"/>
</dbReference>
<protein>
    <submittedName>
        <fullName evidence="2">G protein-coupled receptor 160</fullName>
    </submittedName>
</protein>
<dbReference type="InParanoid" id="A0A671Z1D0"/>
<dbReference type="RefSeq" id="XP_030259583.1">
    <property type="nucleotide sequence ID" value="XM_030403723.1"/>
</dbReference>
<dbReference type="GeneID" id="115573100"/>
<sequence>MYVSIPSILVGLGGKCLLNWTLVFLQRKHICKTLLGVFCVSLSIVDSTLAVCVTTVHFHADGYVFLLGSKLTRYHVCLLVQIVGQVYSTLQWPVVVSAGLGHLCTVTLRLQSTTARARWLVCLLVTAFLWFLAALYVLLLSDYTPIMEDVPHHQIHQCFVLHTSQILQVAMLLLLTLGCAALHAGCSTRLFKNPLKDQVTHQSRAHARRSVVHQAVHVYLNTWALFLVFLAALFLAPVEIPAYLGLNAAWLCFLNSLLIAVVLCVVHPASQLDQGLAAVPPDSFCEWRFRFSSAAEEKT</sequence>
<keyword evidence="3" id="KW-1185">Reference proteome</keyword>
<feature type="transmembrane region" description="Helical" evidence="1">
    <location>
        <begin position="120"/>
        <end position="139"/>
    </location>
</feature>
<organism evidence="2 3">
    <name type="scientific">Sparus aurata</name>
    <name type="common">Gilthead sea bream</name>
    <dbReference type="NCBI Taxonomy" id="8175"/>
    <lineage>
        <taxon>Eukaryota</taxon>
        <taxon>Metazoa</taxon>
        <taxon>Chordata</taxon>
        <taxon>Craniata</taxon>
        <taxon>Vertebrata</taxon>
        <taxon>Euteleostomi</taxon>
        <taxon>Actinopterygii</taxon>
        <taxon>Neopterygii</taxon>
        <taxon>Teleostei</taxon>
        <taxon>Neoteleostei</taxon>
        <taxon>Acanthomorphata</taxon>
        <taxon>Eupercaria</taxon>
        <taxon>Spariformes</taxon>
        <taxon>Sparidae</taxon>
        <taxon>Sparus</taxon>
    </lineage>
</organism>
<feature type="transmembrane region" description="Helical" evidence="1">
    <location>
        <begin position="218"/>
        <end position="236"/>
    </location>
</feature>
<accession>A0A671Z1D0</accession>
<dbReference type="OMA" id="SYQCPFY"/>
<feature type="transmembrane region" description="Helical" evidence="1">
    <location>
        <begin position="159"/>
        <end position="182"/>
    </location>
</feature>
<evidence type="ECO:0000313" key="2">
    <source>
        <dbReference type="Ensembl" id="ENSSAUP00010068926.1"/>
    </source>
</evidence>
<feature type="transmembrane region" description="Helical" evidence="1">
    <location>
        <begin position="248"/>
        <end position="266"/>
    </location>
</feature>
<evidence type="ECO:0000313" key="3">
    <source>
        <dbReference type="Proteomes" id="UP000472265"/>
    </source>
</evidence>
<dbReference type="GeneTree" id="ENSGT00390000015520"/>
<dbReference type="InterPro" id="IPR042353">
    <property type="entry name" value="GPR160"/>
</dbReference>
<keyword evidence="1" id="KW-1133">Transmembrane helix</keyword>
<evidence type="ECO:0000256" key="1">
    <source>
        <dbReference type="SAM" id="Phobius"/>
    </source>
</evidence>
<feature type="transmembrane region" description="Helical" evidence="1">
    <location>
        <begin position="37"/>
        <end position="60"/>
    </location>
</feature>
<dbReference type="CTD" id="26996"/>
<feature type="transmembrane region" description="Helical" evidence="1">
    <location>
        <begin position="6"/>
        <end position="25"/>
    </location>
</feature>
<dbReference type="Ensembl" id="ENSSAUT00010072133.1">
    <property type="protein sequence ID" value="ENSSAUP00010068926.1"/>
    <property type="gene ID" value="ENSSAUG00010027333.1"/>
</dbReference>
<dbReference type="Proteomes" id="UP000472265">
    <property type="component" value="Chromosome 21"/>
</dbReference>